<organism evidence="2 3">
    <name type="scientific">Carassius auratus</name>
    <name type="common">Goldfish</name>
    <dbReference type="NCBI Taxonomy" id="7957"/>
    <lineage>
        <taxon>Eukaryota</taxon>
        <taxon>Metazoa</taxon>
        <taxon>Chordata</taxon>
        <taxon>Craniata</taxon>
        <taxon>Vertebrata</taxon>
        <taxon>Euteleostomi</taxon>
        <taxon>Actinopterygii</taxon>
        <taxon>Neopterygii</taxon>
        <taxon>Teleostei</taxon>
        <taxon>Ostariophysi</taxon>
        <taxon>Cypriniformes</taxon>
        <taxon>Cyprinidae</taxon>
        <taxon>Cyprininae</taxon>
        <taxon>Carassius</taxon>
    </lineage>
</organism>
<dbReference type="OrthoDB" id="8952129at2759"/>
<feature type="compositionally biased region" description="Acidic residues" evidence="1">
    <location>
        <begin position="301"/>
        <end position="312"/>
    </location>
</feature>
<accession>A0A6P6QVL8</accession>
<feature type="compositionally biased region" description="Acidic residues" evidence="1">
    <location>
        <begin position="104"/>
        <end position="124"/>
    </location>
</feature>
<feature type="compositionally biased region" description="Basic and acidic residues" evidence="1">
    <location>
        <begin position="88"/>
        <end position="103"/>
    </location>
</feature>
<reference evidence="3" key="1">
    <citation type="submission" date="2025-08" db="UniProtKB">
        <authorList>
            <consortium name="RefSeq"/>
        </authorList>
    </citation>
    <scope>IDENTIFICATION</scope>
    <source>
        <strain evidence="3">Wakin</strain>
        <tissue evidence="3">Muscle</tissue>
    </source>
</reference>
<gene>
    <name evidence="3" type="primary">LOC113114498</name>
</gene>
<feature type="compositionally biased region" description="Basic and acidic residues" evidence="1">
    <location>
        <begin position="62"/>
        <end position="74"/>
    </location>
</feature>
<name>A0A6P6QVL8_CARAU</name>
<feature type="compositionally biased region" description="Basic and acidic residues" evidence="1">
    <location>
        <begin position="131"/>
        <end position="155"/>
    </location>
</feature>
<feature type="compositionally biased region" description="Basic and acidic residues" evidence="1">
    <location>
        <begin position="183"/>
        <end position="203"/>
    </location>
</feature>
<sequence length="312" mass="35545">MSQDASHSNSGPKINHKHQKQFNKCNSKESVITEKAVDAVMQDEDEQEESKSQEISQSSVSSEKKDGSEGLNVREEEEESNEEDDDSHDIIVAEEKISHRQAKDEEEDEESTDGDEEAGFDDEAQGGNEEGSEKMTGKRDGTERSHREEPEREGDVPDDIPDCGDGGETTEEEEGDNSFQNTKEARKTQETVEDEKDIHKSLEESEEEEVYNRETEDDEEEEDDEVVVEKAYPWSRDPFDDHTKCPEDDEDDIESLLNPVNSQTQQEDDMKETDQSNDQPSDLEEENLPQKSHPAATNEIVESDDEFDHFYD</sequence>
<feature type="compositionally biased region" description="Acidic residues" evidence="1">
    <location>
        <begin position="75"/>
        <end position="87"/>
    </location>
</feature>
<protein>
    <submittedName>
        <fullName evidence="3">Glutamic acid-rich protein-like</fullName>
    </submittedName>
</protein>
<feature type="compositionally biased region" description="Polar residues" evidence="1">
    <location>
        <begin position="1"/>
        <end position="12"/>
    </location>
</feature>
<dbReference type="AlphaFoldDB" id="A0A6P6QVL8"/>
<dbReference type="RefSeq" id="XP_026137196.1">
    <property type="nucleotide sequence ID" value="XM_026281411.1"/>
</dbReference>
<dbReference type="KEGG" id="caua:113114498"/>
<dbReference type="GeneID" id="113114498"/>
<dbReference type="Proteomes" id="UP000515129">
    <property type="component" value="Chromosome 14"/>
</dbReference>
<keyword evidence="2" id="KW-1185">Reference proteome</keyword>
<feature type="compositionally biased region" description="Basic and acidic residues" evidence="1">
    <location>
        <begin position="237"/>
        <end position="246"/>
    </location>
</feature>
<proteinExistence type="predicted"/>
<feature type="compositionally biased region" description="Acidic residues" evidence="1">
    <location>
        <begin position="204"/>
        <end position="226"/>
    </location>
</feature>
<evidence type="ECO:0000313" key="3">
    <source>
        <dbReference type="RefSeq" id="XP_026137196.1"/>
    </source>
</evidence>
<feature type="region of interest" description="Disordered" evidence="1">
    <location>
        <begin position="1"/>
        <end position="312"/>
    </location>
</feature>
<evidence type="ECO:0000256" key="1">
    <source>
        <dbReference type="SAM" id="MobiDB-lite"/>
    </source>
</evidence>
<evidence type="ECO:0000313" key="2">
    <source>
        <dbReference type="Proteomes" id="UP000515129"/>
    </source>
</evidence>